<evidence type="ECO:0000256" key="8">
    <source>
        <dbReference type="ARBA" id="ARBA00047386"/>
    </source>
</evidence>
<evidence type="ECO:0000256" key="1">
    <source>
        <dbReference type="ARBA" id="ARBA00022490"/>
    </source>
</evidence>
<keyword evidence="6 9" id="KW-0067">ATP-binding</keyword>
<dbReference type="PANTHER" id="PTHR43210">
    <property type="entry name" value="DETHIOBIOTIN SYNTHETASE"/>
    <property type="match status" value="1"/>
</dbReference>
<dbReference type="EC" id="6.3.3.3" evidence="9"/>
<evidence type="ECO:0000313" key="10">
    <source>
        <dbReference type="EMBL" id="MFC4718569.1"/>
    </source>
</evidence>
<keyword evidence="3 9" id="KW-0479">Metal-binding</keyword>
<dbReference type="RefSeq" id="WP_204653240.1">
    <property type="nucleotide sequence ID" value="NZ_JAFBFD010000007.1"/>
</dbReference>
<organism evidence="10 11">
    <name type="scientific">Enterococcus lemanii</name>
    <dbReference type="NCBI Taxonomy" id="1159752"/>
    <lineage>
        <taxon>Bacteria</taxon>
        <taxon>Bacillati</taxon>
        <taxon>Bacillota</taxon>
        <taxon>Bacilli</taxon>
        <taxon>Lactobacillales</taxon>
        <taxon>Enterococcaceae</taxon>
        <taxon>Enterococcus</taxon>
    </lineage>
</organism>
<comment type="similarity">
    <text evidence="9">Belongs to the dethiobiotin synthetase family.</text>
</comment>
<dbReference type="CDD" id="cd03109">
    <property type="entry name" value="DTBS"/>
    <property type="match status" value="1"/>
</dbReference>
<protein>
    <recommendedName>
        <fullName evidence="9">ATP-dependent dethiobiotin synthetase BioD</fullName>
        <ecNumber evidence="9">6.3.3.3</ecNumber>
    </recommendedName>
    <alternativeName>
        <fullName evidence="9">DTB synthetase</fullName>
        <shortName evidence="9">DTBS</shortName>
    </alternativeName>
    <alternativeName>
        <fullName evidence="9">Dethiobiotin synthase</fullName>
    </alternativeName>
</protein>
<feature type="binding site" evidence="9">
    <location>
        <position position="43"/>
    </location>
    <ligand>
        <name>substrate</name>
    </ligand>
</feature>
<accession>A0ABV9MU59</accession>
<dbReference type="Gene3D" id="3.40.50.300">
    <property type="entry name" value="P-loop containing nucleotide triphosphate hydrolases"/>
    <property type="match status" value="1"/>
</dbReference>
<dbReference type="GO" id="GO:0004141">
    <property type="term" value="F:dethiobiotin synthase activity"/>
    <property type="evidence" value="ECO:0007669"/>
    <property type="project" value="UniProtKB-EC"/>
</dbReference>
<feature type="binding site" evidence="9">
    <location>
        <begin position="196"/>
        <end position="198"/>
    </location>
    <ligand>
        <name>ATP</name>
        <dbReference type="ChEBI" id="CHEBI:30616"/>
    </ligand>
</feature>
<reference evidence="11" key="1">
    <citation type="journal article" date="2019" name="Int. J. Syst. Evol. Microbiol.">
        <title>The Global Catalogue of Microorganisms (GCM) 10K type strain sequencing project: providing services to taxonomists for standard genome sequencing and annotation.</title>
        <authorList>
            <consortium name="The Broad Institute Genomics Platform"/>
            <consortium name="The Broad Institute Genome Sequencing Center for Infectious Disease"/>
            <person name="Wu L."/>
            <person name="Ma J."/>
        </authorList>
    </citation>
    <scope>NUCLEOTIDE SEQUENCE [LARGE SCALE GENOMIC DNA]</scope>
    <source>
        <strain evidence="11">CGMCC 1.19032</strain>
    </source>
</reference>
<gene>
    <name evidence="9 10" type="primary">bioD</name>
    <name evidence="10" type="ORF">ACFO5I_02260</name>
</gene>
<dbReference type="NCBIfam" id="TIGR00347">
    <property type="entry name" value="bioD"/>
    <property type="match status" value="1"/>
</dbReference>
<evidence type="ECO:0000256" key="3">
    <source>
        <dbReference type="ARBA" id="ARBA00022723"/>
    </source>
</evidence>
<evidence type="ECO:0000256" key="2">
    <source>
        <dbReference type="ARBA" id="ARBA00022598"/>
    </source>
</evidence>
<dbReference type="EMBL" id="JBHSGS010000011">
    <property type="protein sequence ID" value="MFC4718569.1"/>
    <property type="molecule type" value="Genomic_DNA"/>
</dbReference>
<proteinExistence type="inferred from homology"/>
<dbReference type="PIRSF" id="PIRSF006755">
    <property type="entry name" value="DTB_synth"/>
    <property type="match status" value="1"/>
</dbReference>
<comment type="subunit">
    <text evidence="9">Homodimer.</text>
</comment>
<comment type="catalytic activity">
    <reaction evidence="9">
        <text>(7R,8S)-7,8-diammoniononanoate + CO2 + ATP = (4R,5S)-dethiobiotin + ADP + phosphate + 3 H(+)</text>
        <dbReference type="Rhea" id="RHEA:15805"/>
        <dbReference type="ChEBI" id="CHEBI:15378"/>
        <dbReference type="ChEBI" id="CHEBI:16526"/>
        <dbReference type="ChEBI" id="CHEBI:30616"/>
        <dbReference type="ChEBI" id="CHEBI:43474"/>
        <dbReference type="ChEBI" id="CHEBI:149469"/>
        <dbReference type="ChEBI" id="CHEBI:149473"/>
        <dbReference type="ChEBI" id="CHEBI:456216"/>
        <dbReference type="EC" id="6.3.3.3"/>
    </reaction>
</comment>
<feature type="binding site" evidence="9">
    <location>
        <begin position="167"/>
        <end position="168"/>
    </location>
    <ligand>
        <name>ATP</name>
        <dbReference type="ChEBI" id="CHEBI:30616"/>
    </ligand>
</feature>
<keyword evidence="11" id="KW-1185">Reference proteome</keyword>
<feature type="binding site" evidence="9">
    <location>
        <position position="107"/>
    </location>
    <ligand>
        <name>Mg(2+)</name>
        <dbReference type="ChEBI" id="CHEBI:18420"/>
    </ligand>
</feature>
<dbReference type="SUPFAM" id="SSF52540">
    <property type="entry name" value="P-loop containing nucleoside triphosphate hydrolases"/>
    <property type="match status" value="1"/>
</dbReference>
<comment type="pathway">
    <text evidence="9">Cofactor biosynthesis; biotin biosynthesis; biotin from 7,8-diaminononanoate: step 1/2.</text>
</comment>
<evidence type="ECO:0000256" key="6">
    <source>
        <dbReference type="ARBA" id="ARBA00022840"/>
    </source>
</evidence>
<evidence type="ECO:0000256" key="4">
    <source>
        <dbReference type="ARBA" id="ARBA00022741"/>
    </source>
</evidence>
<comment type="catalytic activity">
    <reaction evidence="8">
        <text>(7R,8S)-8-amino-7-(carboxyamino)nonanoate + ATP = (4R,5S)-dethiobiotin + ADP + phosphate + H(+)</text>
        <dbReference type="Rhea" id="RHEA:63684"/>
        <dbReference type="ChEBI" id="CHEBI:15378"/>
        <dbReference type="ChEBI" id="CHEBI:30616"/>
        <dbReference type="ChEBI" id="CHEBI:43474"/>
        <dbReference type="ChEBI" id="CHEBI:149470"/>
        <dbReference type="ChEBI" id="CHEBI:149473"/>
        <dbReference type="ChEBI" id="CHEBI:456216"/>
    </reaction>
</comment>
<feature type="binding site" evidence="9">
    <location>
        <begin position="13"/>
        <end position="18"/>
    </location>
    <ligand>
        <name>ATP</name>
        <dbReference type="ChEBI" id="CHEBI:30616"/>
    </ligand>
</feature>
<keyword evidence="1 9" id="KW-0963">Cytoplasm</keyword>
<evidence type="ECO:0000256" key="7">
    <source>
        <dbReference type="ARBA" id="ARBA00022842"/>
    </source>
</evidence>
<comment type="caution">
    <text evidence="10">The sequence shown here is derived from an EMBL/GenBank/DDBJ whole genome shotgun (WGS) entry which is preliminary data.</text>
</comment>
<keyword evidence="4 9" id="KW-0547">Nucleotide-binding</keyword>
<dbReference type="InterPro" id="IPR027417">
    <property type="entry name" value="P-loop_NTPase"/>
</dbReference>
<dbReference type="HAMAP" id="MF_00336">
    <property type="entry name" value="BioD"/>
    <property type="match status" value="1"/>
</dbReference>
<feature type="active site" evidence="9">
    <location>
        <position position="39"/>
    </location>
</feature>
<comment type="function">
    <text evidence="9">Catalyzes a mechanistically unusual reaction, the ATP-dependent insertion of CO2 between the N7 and N8 nitrogen atoms of 7,8-diaminopelargonic acid (DAPA, also called 7,8-diammoniononanoate) to form a ureido ring.</text>
</comment>
<keyword evidence="7 9" id="KW-0460">Magnesium</keyword>
<name>A0ABV9MU59_9ENTE</name>
<evidence type="ECO:0000313" key="11">
    <source>
        <dbReference type="Proteomes" id="UP001595969"/>
    </source>
</evidence>
<evidence type="ECO:0000256" key="5">
    <source>
        <dbReference type="ARBA" id="ARBA00022756"/>
    </source>
</evidence>
<keyword evidence="2 9" id="KW-0436">Ligase</keyword>
<dbReference type="Proteomes" id="UP001595969">
    <property type="component" value="Unassembled WGS sequence"/>
</dbReference>
<dbReference type="PANTHER" id="PTHR43210:SF2">
    <property type="entry name" value="ATP-DEPENDENT DETHIOBIOTIN SYNTHETASE BIOD 2"/>
    <property type="match status" value="1"/>
</dbReference>
<sequence>MTNQYIVCSIHTDSGKTVTTTLLYDYLKDKLQVSPKIIKPIQTGPIKDTEMYTKWKVPQEKIGNFYSFQTAASPHIACKLEQQAIHFDDLFAYSHALRLKEPALIFELAGGLYTPINDNQFMIDFIEALQIPVILVMNNYLGSINHSLLTIQALQQKKIPIQGFVYNHTDQDTKFSEEMCHIIQKTTKIPLIGEIPYITNLENQFTSENIRKKIYQAWCLP</sequence>
<feature type="binding site" evidence="9">
    <location>
        <position position="17"/>
    </location>
    <ligand>
        <name>Mg(2+)</name>
        <dbReference type="ChEBI" id="CHEBI:18420"/>
    </ligand>
</feature>
<comment type="subcellular location">
    <subcellularLocation>
        <location evidence="9">Cytoplasm</location>
    </subcellularLocation>
</comment>
<comment type="caution">
    <text evidence="9">Lacks conserved residue(s) required for the propagation of feature annotation.</text>
</comment>
<evidence type="ECO:0000256" key="9">
    <source>
        <dbReference type="HAMAP-Rule" id="MF_00336"/>
    </source>
</evidence>
<dbReference type="Pfam" id="PF13500">
    <property type="entry name" value="AAA_26"/>
    <property type="match status" value="1"/>
</dbReference>
<comment type="cofactor">
    <cofactor evidence="9">
        <name>Mg(2+)</name>
        <dbReference type="ChEBI" id="CHEBI:18420"/>
    </cofactor>
</comment>
<keyword evidence="5 9" id="KW-0093">Biotin biosynthesis</keyword>
<feature type="binding site" evidence="9">
    <location>
        <begin position="107"/>
        <end position="110"/>
    </location>
    <ligand>
        <name>ATP</name>
        <dbReference type="ChEBI" id="CHEBI:30616"/>
    </ligand>
</feature>
<dbReference type="InterPro" id="IPR004472">
    <property type="entry name" value="DTB_synth_BioD"/>
</dbReference>